<evidence type="ECO:0000259" key="3">
    <source>
        <dbReference type="PROSITE" id="PS50112"/>
    </source>
</evidence>
<feature type="domain" description="PAC" evidence="4">
    <location>
        <begin position="730"/>
        <end position="782"/>
    </location>
</feature>
<evidence type="ECO:0000256" key="1">
    <source>
        <dbReference type="SAM" id="Coils"/>
    </source>
</evidence>
<dbReference type="Pfam" id="PF08447">
    <property type="entry name" value="PAS_3"/>
    <property type="match status" value="3"/>
</dbReference>
<gene>
    <name evidence="6" type="ORF">M595_5401</name>
</gene>
<evidence type="ECO:0000259" key="2">
    <source>
        <dbReference type="PROSITE" id="PS50046"/>
    </source>
</evidence>
<dbReference type="InterPro" id="IPR043128">
    <property type="entry name" value="Rev_trsase/Diguanyl_cyclase"/>
</dbReference>
<dbReference type="Gene3D" id="3.30.70.270">
    <property type="match status" value="1"/>
</dbReference>
<dbReference type="PROSITE" id="PS50046">
    <property type="entry name" value="PHYTOCHROME_2"/>
    <property type="match status" value="1"/>
</dbReference>
<dbReference type="SMART" id="SM00065">
    <property type="entry name" value="GAF"/>
    <property type="match status" value="2"/>
</dbReference>
<dbReference type="SMART" id="SM00091">
    <property type="entry name" value="PAS"/>
    <property type="match status" value="5"/>
</dbReference>
<dbReference type="PANTHER" id="PTHR44757">
    <property type="entry name" value="DIGUANYLATE CYCLASE DGCP"/>
    <property type="match status" value="1"/>
</dbReference>
<protein>
    <submittedName>
        <fullName evidence="6">Diguanylate cyclase domain protein</fullName>
    </submittedName>
</protein>
<dbReference type="CDD" id="cd00130">
    <property type="entry name" value="PAS"/>
    <property type="match status" value="5"/>
</dbReference>
<dbReference type="Gene3D" id="3.30.450.20">
    <property type="entry name" value="PAS domain"/>
    <property type="match status" value="5"/>
</dbReference>
<dbReference type="SUPFAM" id="SSF55781">
    <property type="entry name" value="GAF domain-like"/>
    <property type="match status" value="2"/>
</dbReference>
<dbReference type="SUPFAM" id="SSF55785">
    <property type="entry name" value="PYP-like sensor domain (PAS domain)"/>
    <property type="match status" value="5"/>
</dbReference>
<feature type="domain" description="Phytochrome chromophore attachment site" evidence="2">
    <location>
        <begin position="72"/>
        <end position="220"/>
    </location>
</feature>
<dbReference type="InterPro" id="IPR035965">
    <property type="entry name" value="PAS-like_dom_sf"/>
</dbReference>
<feature type="domain" description="PAS" evidence="3">
    <location>
        <begin position="658"/>
        <end position="713"/>
    </location>
</feature>
<dbReference type="Pfam" id="PF01590">
    <property type="entry name" value="GAF"/>
    <property type="match status" value="1"/>
</dbReference>
<feature type="domain" description="PAC" evidence="4">
    <location>
        <begin position="360"/>
        <end position="414"/>
    </location>
</feature>
<dbReference type="RefSeq" id="WP_023069079.1">
    <property type="nucleotide sequence ID" value="NZ_AUZM01000086.1"/>
</dbReference>
<dbReference type="PROSITE" id="PS50112">
    <property type="entry name" value="PAS"/>
    <property type="match status" value="5"/>
</dbReference>
<dbReference type="InterPro" id="IPR000014">
    <property type="entry name" value="PAS"/>
</dbReference>
<dbReference type="InterPro" id="IPR000700">
    <property type="entry name" value="PAS-assoc_C"/>
</dbReference>
<feature type="domain" description="PAC" evidence="4">
    <location>
        <begin position="856"/>
        <end position="908"/>
    </location>
</feature>
<dbReference type="SMART" id="SM00086">
    <property type="entry name" value="PAC"/>
    <property type="match status" value="5"/>
</dbReference>
<comment type="caution">
    <text evidence="6">The sequence shown here is derived from an EMBL/GenBank/DDBJ whole genome shotgun (WGS) entry which is preliminary data.</text>
</comment>
<evidence type="ECO:0000259" key="4">
    <source>
        <dbReference type="PROSITE" id="PS50113"/>
    </source>
</evidence>
<proteinExistence type="predicted"/>
<dbReference type="GO" id="GO:0006355">
    <property type="term" value="P:regulation of DNA-templated transcription"/>
    <property type="evidence" value="ECO:0007669"/>
    <property type="project" value="InterPro"/>
</dbReference>
<sequence>MNSENKAEELQNTISILREKVQKLGAEKDKLLDCLGLNLERQLQEYMAKLQLQSQRDSLLSSVSLRIRQSLNLSEILQTTVNEVRQFLQNERVILYRFQPNWDGEVLVESVETPRWSLAGKSVQDPCFFNTKDRFYKANEIHVFEDREKANLTSCYADFLAQLKVRSNLVVPILLTDTKTQSPLPPSENQLWGLLIAQNCSKPRHWSDWEIKFLQQLAIQVAIAIQQASLVTQLQNELVERQKAELALKMAKENLEIKVRERTLALEQTNLHLQREIWERQQKEIRLRLLERAIASSHSGIVISDPTQQENPIIYVNSGFEKMTGYRAAKVIGKNHRFLYRDDIHQVGLQEIETAWREKRSCSVIVRNYRENGTLFWTEVTTSPVQDPEGRLTHYVSIRTDITERIQAQQERDCFFNLSCDLLCIANFDGYFVRVNPAWERTLGYTEEEFITQAFIEFVHPEDRDRTIAELERLKEGVNTLEFENRYRCKDGTYRWFLWTATPVLEQDRIYAVARDITQRQQAEVKIRQSEERFRTVANFTYNWESWINPDRNFLYVSPSCKRITGYQPEEFIRNPQLLIAIVHPEDREIILEYLQEHFQQNQPYFVDFRIITQTGEIRWIAHQCQSVYSNDGQWLGRRVSSQDISEQKQIEQALRESEERYRRIIETTIEGVWVIDAANRTTFVNEQMATMLGCHVEDMMGKSMFEFIDEDNWEIAAANLERQRLGISEQHDFKFRRQTGEILWTSVCMAPIFDTSNQYMGAFAMITDITKRKQIEQALRESEERFRLMADHAPVLIWISGNDALRYFFNQSWLSFTGRTLEQEVGNGWIENLHPEDREEFLKVYQHKFQLREEFYLEYRLKRADGEYRWLLETGIPQVNQSQEFTGYIGSCIDVTESKKIRQQLREINTQLREGMNALEQRNQEMVLLGEMNSFVQASSSLQEAHQMLADLLKPLFPDCGGGVFLLGESEHYVEAVATWGSEDFVIPTLFRLDECWALRRGCVHWIEAKSPNLFCQHITQENVLPAESLCVPMMAQGNTLGLLYIAALTSGQLTPAKQQLARTVAEHLAVALANVKLQEKFKAQSMRDALTGLFNRRYLEESLEQEIHRARRNHYSVGIVMIDIDHFKRFNDQFGHDAGDEVLKTVARLLQNSVRSSDVACRYGGEELTLILPEASLSDTQARSEQIRYQIEHLQLHHENQSLGSITASFGVACFPEHGETLEAVLTIADTALYQAKALGRNRVVCATDRGE</sequence>
<dbReference type="Gene3D" id="3.30.450.40">
    <property type="match status" value="2"/>
</dbReference>
<dbReference type="CDD" id="cd01949">
    <property type="entry name" value="GGDEF"/>
    <property type="match status" value="1"/>
</dbReference>
<dbReference type="NCBIfam" id="TIGR00229">
    <property type="entry name" value="sensory_box"/>
    <property type="match status" value="5"/>
</dbReference>
<dbReference type="EMBL" id="AUZM01000086">
    <property type="protein sequence ID" value="ERT04643.1"/>
    <property type="molecule type" value="Genomic_DNA"/>
</dbReference>
<dbReference type="Pfam" id="PF13426">
    <property type="entry name" value="PAS_9"/>
    <property type="match status" value="1"/>
</dbReference>
<dbReference type="NCBIfam" id="TIGR00254">
    <property type="entry name" value="GGDEF"/>
    <property type="match status" value="1"/>
</dbReference>
<organism evidence="6 7">
    <name type="scientific">Lyngbya aestuarii BL J</name>
    <dbReference type="NCBI Taxonomy" id="1348334"/>
    <lineage>
        <taxon>Bacteria</taxon>
        <taxon>Bacillati</taxon>
        <taxon>Cyanobacteriota</taxon>
        <taxon>Cyanophyceae</taxon>
        <taxon>Oscillatoriophycideae</taxon>
        <taxon>Oscillatoriales</taxon>
        <taxon>Microcoleaceae</taxon>
        <taxon>Lyngbya</taxon>
    </lineage>
</organism>
<dbReference type="AlphaFoldDB" id="U7Q9Z8"/>
<dbReference type="InterPro" id="IPR029787">
    <property type="entry name" value="Nucleotide_cyclase"/>
</dbReference>
<evidence type="ECO:0000313" key="7">
    <source>
        <dbReference type="Proteomes" id="UP000017127"/>
    </source>
</evidence>
<keyword evidence="7" id="KW-1185">Reference proteome</keyword>
<accession>U7Q9Z8</accession>
<dbReference type="FunFam" id="3.30.70.270:FF:000001">
    <property type="entry name" value="Diguanylate cyclase domain protein"/>
    <property type="match status" value="1"/>
</dbReference>
<feature type="coiled-coil region" evidence="1">
    <location>
        <begin position="234"/>
        <end position="261"/>
    </location>
</feature>
<dbReference type="InterPro" id="IPR016132">
    <property type="entry name" value="Phyto_chromo_attachment"/>
</dbReference>
<feature type="domain" description="PAS" evidence="3">
    <location>
        <begin position="286"/>
        <end position="343"/>
    </location>
</feature>
<dbReference type="FunFam" id="3.30.450.20:FF:000099">
    <property type="entry name" value="Sensory box sensor histidine kinase"/>
    <property type="match status" value="1"/>
</dbReference>
<dbReference type="PROSITE" id="PS50113">
    <property type="entry name" value="PAC"/>
    <property type="match status" value="5"/>
</dbReference>
<feature type="domain" description="PAC" evidence="4">
    <location>
        <begin position="605"/>
        <end position="657"/>
    </location>
</feature>
<dbReference type="SMART" id="SM00267">
    <property type="entry name" value="GGDEF"/>
    <property type="match status" value="1"/>
</dbReference>
<dbReference type="Pfam" id="PF00990">
    <property type="entry name" value="GGDEF"/>
    <property type="match status" value="1"/>
</dbReference>
<dbReference type="PATRIC" id="fig|1348334.3.peg.5196"/>
<feature type="domain" description="GGDEF" evidence="5">
    <location>
        <begin position="1117"/>
        <end position="1251"/>
    </location>
</feature>
<name>U7Q9Z8_9CYAN</name>
<evidence type="ECO:0000313" key="6">
    <source>
        <dbReference type="EMBL" id="ERT04643.1"/>
    </source>
</evidence>
<dbReference type="Pfam" id="PF13185">
    <property type="entry name" value="GAF_2"/>
    <property type="match status" value="1"/>
</dbReference>
<feature type="domain" description="PAS" evidence="3">
    <location>
        <begin position="783"/>
        <end position="853"/>
    </location>
</feature>
<dbReference type="OrthoDB" id="9812260at2"/>
<keyword evidence="1" id="KW-0175">Coiled coil</keyword>
<dbReference type="Proteomes" id="UP000017127">
    <property type="component" value="Unassembled WGS sequence"/>
</dbReference>
<dbReference type="PANTHER" id="PTHR44757:SF2">
    <property type="entry name" value="BIOFILM ARCHITECTURE MAINTENANCE PROTEIN MBAA"/>
    <property type="match status" value="1"/>
</dbReference>
<dbReference type="InterPro" id="IPR003018">
    <property type="entry name" value="GAF"/>
</dbReference>
<dbReference type="InterPro" id="IPR001610">
    <property type="entry name" value="PAC"/>
</dbReference>
<feature type="domain" description="PAS" evidence="3">
    <location>
        <begin position="530"/>
        <end position="602"/>
    </location>
</feature>
<dbReference type="InterPro" id="IPR029016">
    <property type="entry name" value="GAF-like_dom_sf"/>
</dbReference>
<dbReference type="InterPro" id="IPR013767">
    <property type="entry name" value="PAS_fold"/>
</dbReference>
<dbReference type="InterPro" id="IPR013655">
    <property type="entry name" value="PAS_fold_3"/>
</dbReference>
<feature type="domain" description="PAS" evidence="3">
    <location>
        <begin position="425"/>
        <end position="478"/>
    </location>
</feature>
<reference evidence="6 7" key="1">
    <citation type="journal article" date="2013" name="Front. Microbiol.">
        <title>Comparative genomic analyses of the cyanobacterium, Lyngbya aestuarii BL J, a powerful hydrogen producer.</title>
        <authorList>
            <person name="Kothari A."/>
            <person name="Vaughn M."/>
            <person name="Garcia-Pichel F."/>
        </authorList>
    </citation>
    <scope>NUCLEOTIDE SEQUENCE [LARGE SCALE GENOMIC DNA]</scope>
    <source>
        <strain evidence="6 7">BL J</strain>
    </source>
</reference>
<dbReference type="InterPro" id="IPR000160">
    <property type="entry name" value="GGDEF_dom"/>
</dbReference>
<dbReference type="Pfam" id="PF00989">
    <property type="entry name" value="PAS"/>
    <property type="match status" value="1"/>
</dbReference>
<feature type="domain" description="PAC" evidence="4">
    <location>
        <begin position="481"/>
        <end position="529"/>
    </location>
</feature>
<evidence type="ECO:0000259" key="5">
    <source>
        <dbReference type="PROSITE" id="PS50887"/>
    </source>
</evidence>
<dbReference type="InterPro" id="IPR052155">
    <property type="entry name" value="Biofilm_reg_signaling"/>
</dbReference>
<dbReference type="SUPFAM" id="SSF55073">
    <property type="entry name" value="Nucleotide cyclase"/>
    <property type="match status" value="1"/>
</dbReference>
<dbReference type="PROSITE" id="PS50887">
    <property type="entry name" value="GGDEF"/>
    <property type="match status" value="1"/>
</dbReference>